<accession>A0A0U5FBZ7</accession>
<feature type="compositionally biased region" description="Acidic residues" evidence="1">
    <location>
        <begin position="65"/>
        <end position="79"/>
    </location>
</feature>
<gene>
    <name evidence="2" type="ORF">XAC3562_220011</name>
</gene>
<organism evidence="2 3">
    <name type="scientific">Xanthomonas citri pv. citri</name>
    <dbReference type="NCBI Taxonomy" id="611301"/>
    <lineage>
        <taxon>Bacteria</taxon>
        <taxon>Pseudomonadati</taxon>
        <taxon>Pseudomonadota</taxon>
        <taxon>Gammaproteobacteria</taxon>
        <taxon>Lysobacterales</taxon>
        <taxon>Lysobacteraceae</taxon>
        <taxon>Xanthomonas</taxon>
    </lineage>
</organism>
<proteinExistence type="predicted"/>
<evidence type="ECO:0000313" key="2">
    <source>
        <dbReference type="EMBL" id="CEG15858.1"/>
    </source>
</evidence>
<sequence>MRQFVRRTTCIRGVRIVSFEAMFPRFLQLLLVCLLALSAWSAANAHARMQDAFVGDGLAVMVDAGEERDAVEDPQDDGDAQSQVDTQPADDIPLLSQAWPMLVRYSPSWHAHHAPANQKRDLIPQLRPPNALIG</sequence>
<evidence type="ECO:0000256" key="1">
    <source>
        <dbReference type="SAM" id="MobiDB-lite"/>
    </source>
</evidence>
<dbReference type="KEGG" id="xcn:J169_01728"/>
<comment type="caution">
    <text evidence="2">The sequence shown here is derived from an EMBL/GenBank/DDBJ whole genome shotgun (WGS) entry which is preliminary data.</text>
</comment>
<dbReference type="KEGG" id="xcu:J159_01727"/>
<dbReference type="KEGG" id="xcm:J164_01727"/>
<dbReference type="AlphaFoldDB" id="A0A0U5FBZ7"/>
<dbReference type="KEGG" id="xcr:J163_01727"/>
<feature type="region of interest" description="Disordered" evidence="1">
    <location>
        <begin position="65"/>
        <end position="90"/>
    </location>
</feature>
<dbReference type="KEGG" id="xcw:J162_01727"/>
<reference evidence="2 3" key="1">
    <citation type="submission" date="2014-09" db="EMBL/GenBank/DDBJ databases">
        <authorList>
            <person name="Regsiter A."/>
        </authorList>
    </citation>
    <scope>NUCLEOTIDE SEQUENCE [LARGE SCALE GENOMIC DNA]</scope>
</reference>
<protein>
    <submittedName>
        <fullName evidence="2">Uncharacterized protein</fullName>
    </submittedName>
</protein>
<dbReference type="Proteomes" id="UP000052230">
    <property type="component" value="Unassembled WGS sequence"/>
</dbReference>
<name>A0A0U5FBZ7_XANCI</name>
<evidence type="ECO:0000313" key="3">
    <source>
        <dbReference type="Proteomes" id="UP000052230"/>
    </source>
</evidence>
<dbReference type="EMBL" id="CCXZ01000114">
    <property type="protein sequence ID" value="CEG15858.1"/>
    <property type="molecule type" value="Genomic_DNA"/>
</dbReference>
<dbReference type="KEGG" id="xcf:J172_01722"/>
<keyword evidence="3" id="KW-1185">Reference proteome</keyword>